<dbReference type="Proteomes" id="UP000030641">
    <property type="component" value="Unassembled WGS sequence"/>
</dbReference>
<dbReference type="EMBL" id="KL584780">
    <property type="protein sequence ID" value="KEQ91302.1"/>
    <property type="molecule type" value="Genomic_DNA"/>
</dbReference>
<gene>
    <name evidence="1" type="ORF">AUEXF2481DRAFT_92310</name>
</gene>
<name>A0A074YAW5_AURSE</name>
<dbReference type="GeneID" id="25372265"/>
<dbReference type="RefSeq" id="XP_013339797.1">
    <property type="nucleotide sequence ID" value="XM_013484343.1"/>
</dbReference>
<dbReference type="OrthoDB" id="4424523at2759"/>
<dbReference type="AlphaFoldDB" id="A0A074YAW5"/>
<organism evidence="1 2">
    <name type="scientific">Aureobasidium subglaciale (strain EXF-2481)</name>
    <name type="common">Aureobasidium pullulans var. subglaciale</name>
    <dbReference type="NCBI Taxonomy" id="1043005"/>
    <lineage>
        <taxon>Eukaryota</taxon>
        <taxon>Fungi</taxon>
        <taxon>Dikarya</taxon>
        <taxon>Ascomycota</taxon>
        <taxon>Pezizomycotina</taxon>
        <taxon>Dothideomycetes</taxon>
        <taxon>Dothideomycetidae</taxon>
        <taxon>Dothideales</taxon>
        <taxon>Saccotheciaceae</taxon>
        <taxon>Aureobasidium</taxon>
    </lineage>
</organism>
<proteinExistence type="predicted"/>
<evidence type="ECO:0000313" key="2">
    <source>
        <dbReference type="Proteomes" id="UP000030641"/>
    </source>
</evidence>
<sequence>MAPASIGMITTSEEALATKRHFQAAILIVRKQHLSFPLILVAAELFVSHSRLSTLYDHTLDCTVIGSDSGDEYIMSAFVSYLGQKQRWDFAIYRQHSSSEAGWTKLLAMFATWSLFEFPSPALEYGRVARSWQQNYWMNDKLPFDSATIEQLRQHFQLWVASRVLGV</sequence>
<dbReference type="STRING" id="1043005.A0A074YAW5"/>
<accession>A0A074YAW5</accession>
<dbReference type="HOGENOM" id="CLU_1594205_0_0_1"/>
<keyword evidence="2" id="KW-1185">Reference proteome</keyword>
<evidence type="ECO:0000313" key="1">
    <source>
        <dbReference type="EMBL" id="KEQ91302.1"/>
    </source>
</evidence>
<reference evidence="1 2" key="1">
    <citation type="journal article" date="2014" name="BMC Genomics">
        <title>Genome sequencing of four Aureobasidium pullulans varieties: biotechnological potential, stress tolerance, and description of new species.</title>
        <authorList>
            <person name="Gostin Ar C."/>
            <person name="Ohm R.A."/>
            <person name="Kogej T."/>
            <person name="Sonjak S."/>
            <person name="Turk M."/>
            <person name="Zajc J."/>
            <person name="Zalar P."/>
            <person name="Grube M."/>
            <person name="Sun H."/>
            <person name="Han J."/>
            <person name="Sharma A."/>
            <person name="Chiniquy J."/>
            <person name="Ngan C.Y."/>
            <person name="Lipzen A."/>
            <person name="Barry K."/>
            <person name="Grigoriev I.V."/>
            <person name="Gunde-Cimerman N."/>
        </authorList>
    </citation>
    <scope>NUCLEOTIDE SEQUENCE [LARGE SCALE GENOMIC DNA]</scope>
    <source>
        <strain evidence="1 2">EXF-2481</strain>
    </source>
</reference>
<protein>
    <submittedName>
        <fullName evidence="1">Uncharacterized protein</fullName>
    </submittedName>
</protein>
<dbReference type="InParanoid" id="A0A074YAW5"/>